<evidence type="ECO:0000256" key="2">
    <source>
        <dbReference type="ARBA" id="ARBA00022475"/>
    </source>
</evidence>
<dbReference type="InterPro" id="IPR051449">
    <property type="entry name" value="ABC-2_transporter_component"/>
</dbReference>
<evidence type="ECO:0000256" key="6">
    <source>
        <dbReference type="SAM" id="Phobius"/>
    </source>
</evidence>
<sequence>MKPPAQPGLLLVATRELRWMWRDRLALFLAIGVPLIAVAILAATFSNVVIRNLQVSVVDADRSPTSLVYVQAIASAPGVSVAHRSGDMTSAMHAVRSGEAIATVYIPENFERDLVAGRRPQIVVLYNRQYFTPGNSASAALSAGIAAATATLGPPGPSRGRSYAPGSLVVEQYVLTNPALNYAQFLLRAVLPHVLHVITAIAAGYAVGSEFSRRSRRAWLRAAGGSCLTALVGKLAPLFGIFLLMLAAEAGLIHGLFHVPFRGDSILMGAAAILLVAAYLSLGALLQLLTGNLALGMSLTAIICNPAFGFAGVGFPVLAMNGFARLWGDLLPLRWYIQILFDQAVRGLPPSSSVAPLLTLCALTSAAFALAWWRLRVVARTNPRRPTEPVAPEDRAPVSGIGGAMAAEWRRTLNDRGVFGLIVLAPVIYGILYPQPYLGQLLREIPIAIVDQDHTPLSRHITQIVDADEAVAVTVRADTLAEAQAALARREVFAILGIPADTERDILKGRPARLAAYVDSAYFLMFNRMLQGLSEAAGTVTSEIAARGARLDGSLARAALARSAPVEVVSQPLFNPTGGYASYVVPAAFVLILQQTLLLGSATVGGVAFEQAGSLGRRRRAGARTILGQALAHLLLVMPGVALYLIVLPRIYGFSTLGRLVDLFLLACPFVLSVSFLAQFVSVWFKRRETAVLLFIAASLPLFFMVGVSWPVEAIPDVIRSVSRIFPSTSAIDGLVRINQMGATLHDVRRDWLILWALTGIYGLLAILAARSANRGMAGDAR</sequence>
<feature type="domain" description="ABC-2 type transporter transmembrane" evidence="7">
    <location>
        <begin position="27"/>
        <end position="373"/>
    </location>
</feature>
<feature type="domain" description="ABC-2 type transporter transmembrane" evidence="7">
    <location>
        <begin position="421"/>
        <end position="768"/>
    </location>
</feature>
<gene>
    <name evidence="8" type="ORF">F6X53_03870</name>
</gene>
<keyword evidence="3 6" id="KW-0812">Transmembrane</keyword>
<reference evidence="8 9" key="1">
    <citation type="submission" date="2019-09" db="EMBL/GenBank/DDBJ databases">
        <title>YIM 48816 draft genome.</title>
        <authorList>
            <person name="Jiang L."/>
        </authorList>
    </citation>
    <scope>NUCLEOTIDE SEQUENCE [LARGE SCALE GENOMIC DNA]</scope>
    <source>
        <strain evidence="8 9">YIM 48816</strain>
    </source>
</reference>
<feature type="transmembrane region" description="Helical" evidence="6">
    <location>
        <begin position="417"/>
        <end position="434"/>
    </location>
</feature>
<dbReference type="RefSeq" id="WP_150997438.1">
    <property type="nucleotide sequence ID" value="NZ_BPQY01000633.1"/>
</dbReference>
<feature type="transmembrane region" description="Helical" evidence="6">
    <location>
        <begin position="25"/>
        <end position="45"/>
    </location>
</feature>
<organism evidence="8 9">
    <name type="scientific">Methylobacterium soli</name>
    <dbReference type="NCBI Taxonomy" id="553447"/>
    <lineage>
        <taxon>Bacteria</taxon>
        <taxon>Pseudomonadati</taxon>
        <taxon>Pseudomonadota</taxon>
        <taxon>Alphaproteobacteria</taxon>
        <taxon>Hyphomicrobiales</taxon>
        <taxon>Methylobacteriaceae</taxon>
        <taxon>Methylobacterium</taxon>
    </lineage>
</organism>
<dbReference type="OrthoDB" id="9811522at2"/>
<keyword evidence="9" id="KW-1185">Reference proteome</keyword>
<evidence type="ECO:0000256" key="5">
    <source>
        <dbReference type="ARBA" id="ARBA00023136"/>
    </source>
</evidence>
<dbReference type="Proteomes" id="UP000474159">
    <property type="component" value="Unassembled WGS sequence"/>
</dbReference>
<evidence type="ECO:0000259" key="7">
    <source>
        <dbReference type="Pfam" id="PF12698"/>
    </source>
</evidence>
<dbReference type="PANTHER" id="PTHR30294:SF46">
    <property type="entry name" value="ABC TRANSPORTER PERMEASE"/>
    <property type="match status" value="1"/>
</dbReference>
<evidence type="ECO:0000256" key="4">
    <source>
        <dbReference type="ARBA" id="ARBA00022989"/>
    </source>
</evidence>
<dbReference type="PANTHER" id="PTHR30294">
    <property type="entry name" value="MEMBRANE COMPONENT OF ABC TRANSPORTER YHHJ-RELATED"/>
    <property type="match status" value="1"/>
</dbReference>
<comment type="subcellular location">
    <subcellularLocation>
        <location evidence="1">Cell membrane</location>
        <topology evidence="1">Multi-pass membrane protein</topology>
    </subcellularLocation>
</comment>
<evidence type="ECO:0000313" key="9">
    <source>
        <dbReference type="Proteomes" id="UP000474159"/>
    </source>
</evidence>
<evidence type="ECO:0000256" key="1">
    <source>
        <dbReference type="ARBA" id="ARBA00004651"/>
    </source>
</evidence>
<protein>
    <submittedName>
        <fullName evidence="8">ABC transporter permease</fullName>
    </submittedName>
</protein>
<dbReference type="Gene3D" id="3.40.1710.10">
    <property type="entry name" value="abc type-2 transporter like domain"/>
    <property type="match status" value="2"/>
</dbReference>
<feature type="transmembrane region" description="Helical" evidence="6">
    <location>
        <begin position="752"/>
        <end position="770"/>
    </location>
</feature>
<dbReference type="GO" id="GO:0005886">
    <property type="term" value="C:plasma membrane"/>
    <property type="evidence" value="ECO:0007669"/>
    <property type="project" value="UniProtKB-SubCell"/>
</dbReference>
<feature type="transmembrane region" description="Helical" evidence="6">
    <location>
        <begin position="266"/>
        <end position="286"/>
    </location>
</feature>
<dbReference type="AlphaFoldDB" id="A0A6L3T457"/>
<dbReference type="Pfam" id="PF12698">
    <property type="entry name" value="ABC2_membrane_3"/>
    <property type="match status" value="2"/>
</dbReference>
<feature type="transmembrane region" description="Helical" evidence="6">
    <location>
        <begin position="664"/>
        <end position="685"/>
    </location>
</feature>
<name>A0A6L3T457_9HYPH</name>
<accession>A0A6L3T457</accession>
<comment type="caution">
    <text evidence="8">The sequence shown here is derived from an EMBL/GenBank/DDBJ whole genome shotgun (WGS) entry which is preliminary data.</text>
</comment>
<dbReference type="InterPro" id="IPR013525">
    <property type="entry name" value="ABC2_TM"/>
</dbReference>
<feature type="transmembrane region" description="Helical" evidence="6">
    <location>
        <begin position="293"/>
        <end position="319"/>
    </location>
</feature>
<dbReference type="EMBL" id="VZZK01000003">
    <property type="protein sequence ID" value="KAB1080849.1"/>
    <property type="molecule type" value="Genomic_DNA"/>
</dbReference>
<proteinExistence type="predicted"/>
<feature type="transmembrane region" description="Helical" evidence="6">
    <location>
        <begin position="219"/>
        <end position="246"/>
    </location>
</feature>
<feature type="transmembrane region" description="Helical" evidence="6">
    <location>
        <begin position="354"/>
        <end position="375"/>
    </location>
</feature>
<evidence type="ECO:0000256" key="3">
    <source>
        <dbReference type="ARBA" id="ARBA00022692"/>
    </source>
</evidence>
<feature type="transmembrane region" description="Helical" evidence="6">
    <location>
        <begin position="630"/>
        <end position="652"/>
    </location>
</feature>
<evidence type="ECO:0000313" key="8">
    <source>
        <dbReference type="EMBL" id="KAB1080849.1"/>
    </source>
</evidence>
<keyword evidence="2" id="KW-1003">Cell membrane</keyword>
<dbReference type="GO" id="GO:0140359">
    <property type="term" value="F:ABC-type transporter activity"/>
    <property type="evidence" value="ECO:0007669"/>
    <property type="project" value="InterPro"/>
</dbReference>
<feature type="transmembrane region" description="Helical" evidence="6">
    <location>
        <begin position="583"/>
        <end position="609"/>
    </location>
</feature>
<keyword evidence="4 6" id="KW-1133">Transmembrane helix</keyword>
<keyword evidence="5 6" id="KW-0472">Membrane</keyword>
<feature type="transmembrane region" description="Helical" evidence="6">
    <location>
        <begin position="692"/>
        <end position="712"/>
    </location>
</feature>
<feature type="transmembrane region" description="Helical" evidence="6">
    <location>
        <begin position="185"/>
        <end position="207"/>
    </location>
</feature>